<sequence length="314" mass="35003">MASKEDVVLTEEAPVPENKSTVVLEKEERPQEAPVLEKKPLSETMNARILGTGTETLVLGHGFGVDQSIWDKIFPSLVGRYRVVLFDWFFSGTVKDPNLFDPKKYCSYYPYAEDLISLLDEMGLKNVILIGHSMSAMIGCIASVKRPELFEKLVLVLASPRYLNTEDYEGGFDAAAVDGMIASIESDYNLWATSFPHAVVDAKDPASVSRFSEYLLKMRPEIVPSLVRDIYYADYRDVLENVTAPCALVQVEKDIVVPTSVAHFMQEKIGGGKSKMETTLEMIKGVGHFPMLTEHEELLGALGRILGFDLERPE</sequence>
<protein>
    <submittedName>
        <fullName evidence="1">Uncharacterized protein</fullName>
    </submittedName>
</protein>
<dbReference type="Proteomes" id="UP001057402">
    <property type="component" value="Chromosome 3"/>
</dbReference>
<proteinExistence type="predicted"/>
<accession>A0ACB9RTE7</accession>
<evidence type="ECO:0000313" key="1">
    <source>
        <dbReference type="EMBL" id="KAI4380688.1"/>
    </source>
</evidence>
<organism evidence="1 2">
    <name type="scientific">Melastoma candidum</name>
    <dbReference type="NCBI Taxonomy" id="119954"/>
    <lineage>
        <taxon>Eukaryota</taxon>
        <taxon>Viridiplantae</taxon>
        <taxon>Streptophyta</taxon>
        <taxon>Embryophyta</taxon>
        <taxon>Tracheophyta</taxon>
        <taxon>Spermatophyta</taxon>
        <taxon>Magnoliopsida</taxon>
        <taxon>eudicotyledons</taxon>
        <taxon>Gunneridae</taxon>
        <taxon>Pentapetalae</taxon>
        <taxon>rosids</taxon>
        <taxon>malvids</taxon>
        <taxon>Myrtales</taxon>
        <taxon>Melastomataceae</taxon>
        <taxon>Melastomatoideae</taxon>
        <taxon>Melastomateae</taxon>
        <taxon>Melastoma</taxon>
    </lineage>
</organism>
<comment type="caution">
    <text evidence="1">The sequence shown here is derived from an EMBL/GenBank/DDBJ whole genome shotgun (WGS) entry which is preliminary data.</text>
</comment>
<gene>
    <name evidence="1" type="ORF">MLD38_006851</name>
</gene>
<reference evidence="2" key="1">
    <citation type="journal article" date="2023" name="Front. Plant Sci.">
        <title>Chromosomal-level genome assembly of Melastoma candidum provides insights into trichome evolution.</title>
        <authorList>
            <person name="Zhong Y."/>
            <person name="Wu W."/>
            <person name="Sun C."/>
            <person name="Zou P."/>
            <person name="Liu Y."/>
            <person name="Dai S."/>
            <person name="Zhou R."/>
        </authorList>
    </citation>
    <scope>NUCLEOTIDE SEQUENCE [LARGE SCALE GENOMIC DNA]</scope>
</reference>
<dbReference type="EMBL" id="CM042882">
    <property type="protein sequence ID" value="KAI4380688.1"/>
    <property type="molecule type" value="Genomic_DNA"/>
</dbReference>
<name>A0ACB9RTE7_9MYRT</name>
<keyword evidence="2" id="KW-1185">Reference proteome</keyword>
<evidence type="ECO:0000313" key="2">
    <source>
        <dbReference type="Proteomes" id="UP001057402"/>
    </source>
</evidence>